<dbReference type="AlphaFoldDB" id="Q7RYG1"/>
<dbReference type="VEuPathDB" id="FungiDB:NCU05099"/>
<sequence>MSFNATFDWVARGGLTFTPTTQDPNLHIHSGGPNDPDTTTPSGPPHYRIQTITPNPSYLTPALWIESMMNILSQPSKSLILLESRNGPQEPGFAAPEDVLRSAINALELKEEQTERVIGKNGSLTDYFFSESQSASSDSSFELAFRWTSMPGCYVVFMGRFTPKFVTPGGKGKEANRMVGIVSHRGLFPISAGEGEDENENDKKEKKEKKKNVIMDSDLESALGKHAEKLGQNPMSVFTVLLQLCESHLDEEIHELGVRIEGTPMEDFALVVKEVAPEISV</sequence>
<feature type="region of interest" description="Disordered" evidence="1">
    <location>
        <begin position="190"/>
        <end position="211"/>
    </location>
</feature>
<evidence type="ECO:0000256" key="1">
    <source>
        <dbReference type="SAM" id="MobiDB-lite"/>
    </source>
</evidence>
<dbReference type="GeneID" id="3873232"/>
<dbReference type="RefSeq" id="XP_957085.3">
    <property type="nucleotide sequence ID" value="XM_951992.3"/>
</dbReference>
<dbReference type="InParanoid" id="Q7RYG1"/>
<organism evidence="2 3">
    <name type="scientific">Neurospora crassa (strain ATCC 24698 / 74-OR23-1A / CBS 708.71 / DSM 1257 / FGSC 987)</name>
    <dbReference type="NCBI Taxonomy" id="367110"/>
    <lineage>
        <taxon>Eukaryota</taxon>
        <taxon>Fungi</taxon>
        <taxon>Dikarya</taxon>
        <taxon>Ascomycota</taxon>
        <taxon>Pezizomycotina</taxon>
        <taxon>Sordariomycetes</taxon>
        <taxon>Sordariomycetidae</taxon>
        <taxon>Sordariales</taxon>
        <taxon>Sordariaceae</taxon>
        <taxon>Neurospora</taxon>
    </lineage>
</organism>
<dbReference type="KEGG" id="ncr:NCU05099"/>
<dbReference type="PaxDb" id="5141-EFNCRP00000001593"/>
<keyword evidence="3" id="KW-1185">Reference proteome</keyword>
<name>Q7RYG1_NEUCR</name>
<accession>Q7RYG1</accession>
<evidence type="ECO:0000313" key="2">
    <source>
        <dbReference type="EMBL" id="EAA27849.3"/>
    </source>
</evidence>
<reference evidence="2 3" key="1">
    <citation type="journal article" date="2003" name="Nature">
        <title>The genome sequence of the filamentous fungus Neurospora crassa.</title>
        <authorList>
            <person name="Galagan J.E."/>
            <person name="Calvo S.E."/>
            <person name="Borkovich K.A."/>
            <person name="Selker E.U."/>
            <person name="Read N.D."/>
            <person name="Jaffe D."/>
            <person name="FitzHugh W."/>
            <person name="Ma L.J."/>
            <person name="Smirnov S."/>
            <person name="Purcell S."/>
            <person name="Rehman B."/>
            <person name="Elkins T."/>
            <person name="Engels R."/>
            <person name="Wang S."/>
            <person name="Nielsen C.B."/>
            <person name="Butler J."/>
            <person name="Endrizzi M."/>
            <person name="Qui D."/>
            <person name="Ianakiev P."/>
            <person name="Bell-Pedersen D."/>
            <person name="Nelson M.A."/>
            <person name="Werner-Washburne M."/>
            <person name="Selitrennikoff C.P."/>
            <person name="Kinsey J.A."/>
            <person name="Braun E.L."/>
            <person name="Zelter A."/>
            <person name="Schulte U."/>
            <person name="Kothe G.O."/>
            <person name="Jedd G."/>
            <person name="Mewes W."/>
            <person name="Staben C."/>
            <person name="Marcotte E."/>
            <person name="Greenberg D."/>
            <person name="Roy A."/>
            <person name="Foley K."/>
            <person name="Naylor J."/>
            <person name="Stange-Thomann N."/>
            <person name="Barrett R."/>
            <person name="Gnerre S."/>
            <person name="Kamal M."/>
            <person name="Kamvysselis M."/>
            <person name="Mauceli E."/>
            <person name="Bielke C."/>
            <person name="Rudd S."/>
            <person name="Frishman D."/>
            <person name="Krystofova S."/>
            <person name="Rasmussen C."/>
            <person name="Metzenberg R.L."/>
            <person name="Perkins D.D."/>
            <person name="Kroken S."/>
            <person name="Cogoni C."/>
            <person name="Macino G."/>
            <person name="Catcheside D."/>
            <person name="Li W."/>
            <person name="Pratt R.J."/>
            <person name="Osmani S.A."/>
            <person name="DeSouza C.P."/>
            <person name="Glass L."/>
            <person name="Orbach M.J."/>
            <person name="Berglund J.A."/>
            <person name="Voelker R."/>
            <person name="Yarden O."/>
            <person name="Plamann M."/>
            <person name="Seiler S."/>
            <person name="Dunlap J."/>
            <person name="Radford A."/>
            <person name="Aramayo R."/>
            <person name="Natvig D.O."/>
            <person name="Alex L.A."/>
            <person name="Mannhaupt G."/>
            <person name="Ebbole D.J."/>
            <person name="Freitag M."/>
            <person name="Paulsen I."/>
            <person name="Sachs M.S."/>
            <person name="Lander E.S."/>
            <person name="Nusbaum C."/>
            <person name="Birren B."/>
        </authorList>
    </citation>
    <scope>NUCLEOTIDE SEQUENCE [LARGE SCALE GENOMIC DNA]</scope>
    <source>
        <strain evidence="3">ATCC 24698 / 74-OR23-1A / CBS 708.71 / DSM 1257 / FGSC 987</strain>
    </source>
</reference>
<dbReference type="HOGENOM" id="CLU_067618_0_0_1"/>
<protein>
    <submittedName>
        <fullName evidence="2">Uncharacterized protein</fullName>
    </submittedName>
</protein>
<feature type="region of interest" description="Disordered" evidence="1">
    <location>
        <begin position="18"/>
        <end position="50"/>
    </location>
</feature>
<dbReference type="EMBL" id="CM002241">
    <property type="protein sequence ID" value="EAA27849.3"/>
    <property type="molecule type" value="Genomic_DNA"/>
</dbReference>
<dbReference type="Proteomes" id="UP000001805">
    <property type="component" value="Chromosome 5, Linkage Group VI"/>
</dbReference>
<evidence type="ECO:0000313" key="3">
    <source>
        <dbReference type="Proteomes" id="UP000001805"/>
    </source>
</evidence>
<proteinExistence type="predicted"/>
<dbReference type="SMR" id="Q7RYG1"/>
<gene>
    <name evidence="2" type="ORF">NCU05099</name>
</gene>
<dbReference type="OrthoDB" id="4585781at2759"/>